<reference evidence="2" key="1">
    <citation type="journal article" date="2019" name="Int. J. Syst. Evol. Microbiol.">
        <title>The Global Catalogue of Microorganisms (GCM) 10K type strain sequencing project: providing services to taxonomists for standard genome sequencing and annotation.</title>
        <authorList>
            <consortium name="The Broad Institute Genomics Platform"/>
            <consortium name="The Broad Institute Genome Sequencing Center for Infectious Disease"/>
            <person name="Wu L."/>
            <person name="Ma J."/>
        </authorList>
    </citation>
    <scope>NUCLEOTIDE SEQUENCE [LARGE SCALE GENOMIC DNA]</scope>
    <source>
        <strain evidence="2">CGMCC 1.16444</strain>
    </source>
</reference>
<evidence type="ECO:0000313" key="1">
    <source>
        <dbReference type="EMBL" id="MFC5069475.1"/>
    </source>
</evidence>
<accession>A0ABV9Z7J9</accession>
<organism evidence="1 2">
    <name type="scientific">Flaviflagellibacter deserti</name>
    <dbReference type="NCBI Taxonomy" id="2267266"/>
    <lineage>
        <taxon>Bacteria</taxon>
        <taxon>Pseudomonadati</taxon>
        <taxon>Pseudomonadota</taxon>
        <taxon>Alphaproteobacteria</taxon>
        <taxon>Hyphomicrobiales</taxon>
        <taxon>Flaviflagellibacter</taxon>
    </lineage>
</organism>
<dbReference type="EMBL" id="JBHSJF010000008">
    <property type="protein sequence ID" value="MFC5069475.1"/>
    <property type="molecule type" value="Genomic_DNA"/>
</dbReference>
<protein>
    <submittedName>
        <fullName evidence="1">Uncharacterized protein</fullName>
    </submittedName>
</protein>
<name>A0ABV9Z7J9_9HYPH</name>
<proteinExistence type="predicted"/>
<gene>
    <name evidence="1" type="ORF">ACFPFW_15765</name>
</gene>
<dbReference type="RefSeq" id="WP_162799774.1">
    <property type="nucleotide sequence ID" value="NZ_JBHSJF010000008.1"/>
</dbReference>
<evidence type="ECO:0000313" key="2">
    <source>
        <dbReference type="Proteomes" id="UP001595796"/>
    </source>
</evidence>
<keyword evidence="2" id="KW-1185">Reference proteome</keyword>
<comment type="caution">
    <text evidence="1">The sequence shown here is derived from an EMBL/GenBank/DDBJ whole genome shotgun (WGS) entry which is preliminary data.</text>
</comment>
<sequence length="132" mass="13950">MPKAKMTNVVGVTVQAKAGTFSILGKDSAGREIEFELPLDAMKRLAAETRRASMLHPGPSLVPKDAKPGEWGQVVPLDIRTAAVGTLSPPAGPAVAIVFDQGHETEIAFRIPGDGAKHLGELMIKESEKLKG</sequence>
<dbReference type="Proteomes" id="UP001595796">
    <property type="component" value="Unassembled WGS sequence"/>
</dbReference>